<gene>
    <name evidence="1" type="ORF">BGZ97_006447</name>
</gene>
<name>A0A9P6QRL5_9FUNG</name>
<dbReference type="EMBL" id="JAAAIN010002857">
    <property type="protein sequence ID" value="KAG0289506.1"/>
    <property type="molecule type" value="Genomic_DNA"/>
</dbReference>
<evidence type="ECO:0000313" key="2">
    <source>
        <dbReference type="Proteomes" id="UP000823405"/>
    </source>
</evidence>
<dbReference type="Proteomes" id="UP000823405">
    <property type="component" value="Unassembled WGS sequence"/>
</dbReference>
<evidence type="ECO:0000313" key="1">
    <source>
        <dbReference type="EMBL" id="KAG0289506.1"/>
    </source>
</evidence>
<reference evidence="1" key="1">
    <citation type="journal article" date="2020" name="Fungal Divers.">
        <title>Resolving the Mortierellaceae phylogeny through synthesis of multi-gene phylogenetics and phylogenomics.</title>
        <authorList>
            <person name="Vandepol N."/>
            <person name="Liber J."/>
            <person name="Desiro A."/>
            <person name="Na H."/>
            <person name="Kennedy M."/>
            <person name="Barry K."/>
            <person name="Grigoriev I.V."/>
            <person name="Miller A.N."/>
            <person name="O'Donnell K."/>
            <person name="Stajich J.E."/>
            <person name="Bonito G."/>
        </authorList>
    </citation>
    <scope>NUCLEOTIDE SEQUENCE</scope>
    <source>
        <strain evidence="1">NVP60</strain>
    </source>
</reference>
<organism evidence="1 2">
    <name type="scientific">Linnemannia gamsii</name>
    <dbReference type="NCBI Taxonomy" id="64522"/>
    <lineage>
        <taxon>Eukaryota</taxon>
        <taxon>Fungi</taxon>
        <taxon>Fungi incertae sedis</taxon>
        <taxon>Mucoromycota</taxon>
        <taxon>Mortierellomycotina</taxon>
        <taxon>Mortierellomycetes</taxon>
        <taxon>Mortierellales</taxon>
        <taxon>Mortierellaceae</taxon>
        <taxon>Linnemannia</taxon>
    </lineage>
</organism>
<comment type="caution">
    <text evidence="1">The sequence shown here is derived from an EMBL/GenBank/DDBJ whole genome shotgun (WGS) entry which is preliminary data.</text>
</comment>
<sequence length="149" mass="16198">MYGAAGIGSVLLRYQQLAGIDAFDATLEEIYVATDCKYAVGFGKVMGLAGITGFRLDAYHYTSQERHIAAVAKLLKGIEMFRASSMLHSGEIQQNQTRIADTVTLLSAAATPPDALYLSRKLPGNFDTNLRSGFILSNDKRTFLDVSLV</sequence>
<accession>A0A9P6QRL5</accession>
<proteinExistence type="predicted"/>
<dbReference type="AlphaFoldDB" id="A0A9P6QRL5"/>
<keyword evidence="2" id="KW-1185">Reference proteome</keyword>
<protein>
    <submittedName>
        <fullName evidence="1">Uncharacterized protein</fullName>
    </submittedName>
</protein>